<dbReference type="EMBL" id="AP023322">
    <property type="protein sequence ID" value="BCI63538.1"/>
    <property type="molecule type" value="Genomic_DNA"/>
</dbReference>
<dbReference type="GO" id="GO:0015288">
    <property type="term" value="F:porin activity"/>
    <property type="evidence" value="ECO:0007669"/>
    <property type="project" value="TreeGrafter"/>
</dbReference>
<organism evidence="10 11">
    <name type="scientific">Coprobacter secundus subsp. similis</name>
    <dbReference type="NCBI Taxonomy" id="2751153"/>
    <lineage>
        <taxon>Bacteria</taxon>
        <taxon>Pseudomonadati</taxon>
        <taxon>Bacteroidota</taxon>
        <taxon>Bacteroidia</taxon>
        <taxon>Bacteroidales</taxon>
        <taxon>Barnesiellaceae</taxon>
        <taxon>Coprobacter</taxon>
    </lineage>
</organism>
<dbReference type="AlphaFoldDB" id="A0A7G1HZA5"/>
<keyword evidence="7" id="KW-0998">Cell outer membrane</keyword>
<evidence type="ECO:0000256" key="8">
    <source>
        <dbReference type="SAM" id="Coils"/>
    </source>
</evidence>
<dbReference type="Gene3D" id="1.20.1600.10">
    <property type="entry name" value="Outer membrane efflux proteins (OEP)"/>
    <property type="match status" value="1"/>
</dbReference>
<dbReference type="GO" id="GO:0008233">
    <property type="term" value="F:peptidase activity"/>
    <property type="evidence" value="ECO:0007669"/>
    <property type="project" value="UniProtKB-KW"/>
</dbReference>
<name>A0A7G1HZA5_9BACT</name>
<keyword evidence="3" id="KW-0813">Transport</keyword>
<keyword evidence="10" id="KW-0645">Protease</keyword>
<dbReference type="PANTHER" id="PTHR30026:SF20">
    <property type="entry name" value="OUTER MEMBRANE PROTEIN TOLC"/>
    <property type="match status" value="1"/>
</dbReference>
<dbReference type="Pfam" id="PF02321">
    <property type="entry name" value="OEP"/>
    <property type="match status" value="2"/>
</dbReference>
<evidence type="ECO:0000256" key="7">
    <source>
        <dbReference type="ARBA" id="ARBA00023237"/>
    </source>
</evidence>
<dbReference type="Proteomes" id="UP000594042">
    <property type="component" value="Chromosome"/>
</dbReference>
<keyword evidence="4" id="KW-1134">Transmembrane beta strand</keyword>
<dbReference type="InterPro" id="IPR051906">
    <property type="entry name" value="TolC-like"/>
</dbReference>
<evidence type="ECO:0000256" key="3">
    <source>
        <dbReference type="ARBA" id="ARBA00022448"/>
    </source>
</evidence>
<feature type="chain" id="PRO_5028850958" evidence="9">
    <location>
        <begin position="20"/>
        <end position="478"/>
    </location>
</feature>
<dbReference type="GO" id="GO:0015562">
    <property type="term" value="F:efflux transmembrane transporter activity"/>
    <property type="evidence" value="ECO:0007669"/>
    <property type="project" value="InterPro"/>
</dbReference>
<comment type="subcellular location">
    <subcellularLocation>
        <location evidence="1">Cell outer membrane</location>
    </subcellularLocation>
</comment>
<evidence type="ECO:0000313" key="10">
    <source>
        <dbReference type="EMBL" id="BCI63538.1"/>
    </source>
</evidence>
<dbReference type="GO" id="GO:0009279">
    <property type="term" value="C:cell outer membrane"/>
    <property type="evidence" value="ECO:0007669"/>
    <property type="project" value="UniProtKB-SubCell"/>
</dbReference>
<gene>
    <name evidence="10" type="ORF">Cop2CBH44_18910</name>
</gene>
<dbReference type="SUPFAM" id="SSF56954">
    <property type="entry name" value="Outer membrane efflux proteins (OEP)"/>
    <property type="match status" value="1"/>
</dbReference>
<dbReference type="GO" id="GO:1990281">
    <property type="term" value="C:efflux pump complex"/>
    <property type="evidence" value="ECO:0007669"/>
    <property type="project" value="TreeGrafter"/>
</dbReference>
<dbReference type="GO" id="GO:0006508">
    <property type="term" value="P:proteolysis"/>
    <property type="evidence" value="ECO:0007669"/>
    <property type="project" value="UniProtKB-KW"/>
</dbReference>
<dbReference type="KEGG" id="copr:Cop2CBH44_18910"/>
<evidence type="ECO:0000256" key="2">
    <source>
        <dbReference type="ARBA" id="ARBA00007613"/>
    </source>
</evidence>
<keyword evidence="11" id="KW-1185">Reference proteome</keyword>
<comment type="similarity">
    <text evidence="2">Belongs to the outer membrane factor (OMF) (TC 1.B.17) family.</text>
</comment>
<keyword evidence="9" id="KW-0732">Signal</keyword>
<dbReference type="PANTHER" id="PTHR30026">
    <property type="entry name" value="OUTER MEMBRANE PROTEIN TOLC"/>
    <property type="match status" value="1"/>
</dbReference>
<reference evidence="11" key="1">
    <citation type="submission" date="2020-07" db="EMBL/GenBank/DDBJ databases">
        <title>Complete genome sequencing of Coprobacter sp. strain 2CBH44.</title>
        <authorList>
            <person name="Sakamoto M."/>
            <person name="Murakami T."/>
            <person name="Mori H."/>
        </authorList>
    </citation>
    <scope>NUCLEOTIDE SEQUENCE [LARGE SCALE GENOMIC DNA]</scope>
    <source>
        <strain evidence="11">2CBH44</strain>
    </source>
</reference>
<proteinExistence type="inferred from homology"/>
<evidence type="ECO:0000256" key="4">
    <source>
        <dbReference type="ARBA" id="ARBA00022452"/>
    </source>
</evidence>
<evidence type="ECO:0000256" key="5">
    <source>
        <dbReference type="ARBA" id="ARBA00022692"/>
    </source>
</evidence>
<evidence type="ECO:0000256" key="6">
    <source>
        <dbReference type="ARBA" id="ARBA00023136"/>
    </source>
</evidence>
<dbReference type="RefSeq" id="WP_200754693.1">
    <property type="nucleotide sequence ID" value="NZ_AP023322.1"/>
</dbReference>
<keyword evidence="6" id="KW-0472">Membrane</keyword>
<feature type="signal peptide" evidence="9">
    <location>
        <begin position="1"/>
        <end position="19"/>
    </location>
</feature>
<accession>A0A7G1HZA5</accession>
<protein>
    <submittedName>
        <fullName evidence="10">Alkaline protease</fullName>
    </submittedName>
</protein>
<keyword evidence="8" id="KW-0175">Coiled coil</keyword>
<evidence type="ECO:0000313" key="11">
    <source>
        <dbReference type="Proteomes" id="UP000594042"/>
    </source>
</evidence>
<evidence type="ECO:0000256" key="1">
    <source>
        <dbReference type="ARBA" id="ARBA00004442"/>
    </source>
</evidence>
<feature type="coiled-coil region" evidence="8">
    <location>
        <begin position="371"/>
        <end position="430"/>
    </location>
</feature>
<sequence>MKKLISLCLLAAISSTAISQQVFTLDSCRNMALNNNKQIRIAEEKIKAAGYEKKSAFANYLPGIDVMGTYMYNSKEISLLSKDQKAELSQLGTQAANAVQGMIPPPYETILGPMLSGLVAPLNAVGGSLVDALRTNTTNVFAGAVTITQPLYMGGKIRAYNQITKYAEKLAQSQKNTAVKDLIFKVDEAYWQVVSLVYKKKLAESYVSLLDTLNNNVQEMILEGVATKSDGLTVAVKLNEAQITLTKVDNGLSLSKMLLAQICGLPVDLQYNLADENSSPQVELVPQAFNMDEVYAHRSEIHSLTLATDIYKYKQRVALSSMLPNLALTGNYIFSNPNVFNSFENKLSGMFSVGVVLKIPIFHWGKDYYKVKAAKTERNIAMLNLEDAKEKIELQVNQASFKVNEANKKLEMTRKNMEKAEENLRNAQYGFEEGVMTTDNVLEAQTAWLQAESEKIDAEIDVRLCNVYLSKALGIMNK</sequence>
<dbReference type="InterPro" id="IPR003423">
    <property type="entry name" value="OMP_efflux"/>
</dbReference>
<keyword evidence="10" id="KW-0378">Hydrolase</keyword>
<evidence type="ECO:0000256" key="9">
    <source>
        <dbReference type="SAM" id="SignalP"/>
    </source>
</evidence>
<keyword evidence="5" id="KW-0812">Transmembrane</keyword>